<evidence type="ECO:0000256" key="1">
    <source>
        <dbReference type="SAM" id="MobiDB-lite"/>
    </source>
</evidence>
<accession>A0A921V5K2</accession>
<feature type="region of interest" description="Disordered" evidence="1">
    <location>
        <begin position="145"/>
        <end position="183"/>
    </location>
</feature>
<dbReference type="AlphaFoldDB" id="A0A921V5K2"/>
<name>A0A921V5K2_9STRA</name>
<dbReference type="Gene3D" id="1.20.5.170">
    <property type="match status" value="1"/>
</dbReference>
<sequence length="183" mass="20228">MFCVHHIIGNMRSDKSVWLAVSQEKYVWATNAATTVIDFNFNTQKLAKVSPVTKSYLDQISVKQWTLYLHYHTARLYGWRTTNFAELTTNFAELTTNFAELTTNFAKPTTNFAELTTNFAELTTNFAELTTNFAELTTNMAGAPPTLLSSPPTLLSSPPTLLSSPPTLLSPQLEVEASPGASL</sequence>
<feature type="compositionally biased region" description="Low complexity" evidence="1">
    <location>
        <begin position="145"/>
        <end position="171"/>
    </location>
</feature>
<proteinExistence type="predicted"/>
<organism evidence="2 3">
    <name type="scientific">Phytophthora kernoviae</name>
    <dbReference type="NCBI Taxonomy" id="325452"/>
    <lineage>
        <taxon>Eukaryota</taxon>
        <taxon>Sar</taxon>
        <taxon>Stramenopiles</taxon>
        <taxon>Oomycota</taxon>
        <taxon>Peronosporomycetes</taxon>
        <taxon>Peronosporales</taxon>
        <taxon>Peronosporaceae</taxon>
        <taxon>Phytophthora</taxon>
    </lineage>
</organism>
<gene>
    <name evidence="2" type="ORF">JM18_007448</name>
</gene>
<reference evidence="2" key="1">
    <citation type="journal article" date="2015" name="Genom Data">
        <title>Genome sequences of six Phytophthora species associated with forests in New Zealand.</title>
        <authorList>
            <person name="Studholme D.J."/>
            <person name="McDougal R.L."/>
            <person name="Sambles C."/>
            <person name="Hansen E."/>
            <person name="Hardy G."/>
            <person name="Grant M."/>
            <person name="Ganley R.J."/>
            <person name="Williams N.M."/>
        </authorList>
    </citation>
    <scope>NUCLEOTIDE SEQUENCE</scope>
    <source>
        <strain evidence="2">NZFS 3630</strain>
    </source>
</reference>
<protein>
    <submittedName>
        <fullName evidence="2">Uncharacterized protein</fullName>
    </submittedName>
</protein>
<dbReference type="EMBL" id="JPWU03000356">
    <property type="protein sequence ID" value="KAG2519080.1"/>
    <property type="molecule type" value="Genomic_DNA"/>
</dbReference>
<comment type="caution">
    <text evidence="2">The sequence shown here is derived from an EMBL/GenBank/DDBJ whole genome shotgun (WGS) entry which is preliminary data.</text>
</comment>
<dbReference type="Proteomes" id="UP000792063">
    <property type="component" value="Unassembled WGS sequence"/>
</dbReference>
<evidence type="ECO:0000313" key="2">
    <source>
        <dbReference type="EMBL" id="KAG2519080.1"/>
    </source>
</evidence>
<evidence type="ECO:0000313" key="3">
    <source>
        <dbReference type="Proteomes" id="UP000792063"/>
    </source>
</evidence>
<reference evidence="2" key="2">
    <citation type="submission" date="2020-06" db="EMBL/GenBank/DDBJ databases">
        <authorList>
            <person name="Studholme D.J."/>
        </authorList>
    </citation>
    <scope>NUCLEOTIDE SEQUENCE</scope>
    <source>
        <strain evidence="2">NZFS 3630</strain>
    </source>
</reference>